<dbReference type="Pfam" id="PF05577">
    <property type="entry name" value="Peptidase_S28"/>
    <property type="match status" value="2"/>
</dbReference>
<dbReference type="InterPro" id="IPR042269">
    <property type="entry name" value="Ser_carbopepase_S28_SKS"/>
</dbReference>
<comment type="caution">
    <text evidence="18">The sequence shown here is derived from an EMBL/GenBank/DDBJ whole genome shotgun (WGS) entry which is preliminary data.</text>
</comment>
<keyword evidence="4" id="KW-0121">Carboxypeptidase</keyword>
<dbReference type="InterPro" id="IPR008758">
    <property type="entry name" value="Peptidase_S28"/>
</dbReference>
<comment type="subcellular location">
    <subcellularLocation>
        <location evidence="1">Lysosome</location>
    </subcellularLocation>
</comment>
<accession>A0AAV8WDG1</accession>
<dbReference type="GO" id="GO:0004185">
    <property type="term" value="F:serine-type carboxypeptidase activity"/>
    <property type="evidence" value="ECO:0007669"/>
    <property type="project" value="UniProtKB-EC"/>
</dbReference>
<comment type="catalytic activity">
    <reaction evidence="12">
        <text>Cleavage of a -Pro-|-Xaa bond to release a C-terminal amino acid.</text>
        <dbReference type="EC" id="3.4.16.2"/>
    </reaction>
</comment>
<evidence type="ECO:0000256" key="9">
    <source>
        <dbReference type="ARBA" id="ARBA00023157"/>
    </source>
</evidence>
<name>A0AAV8WDG1_9CUCU</name>
<keyword evidence="7" id="KW-0378">Hydrolase</keyword>
<evidence type="ECO:0000313" key="18">
    <source>
        <dbReference type="EMBL" id="KAJ8924291.1"/>
    </source>
</evidence>
<dbReference type="AlphaFoldDB" id="A0AAV8WDG1"/>
<evidence type="ECO:0000256" key="2">
    <source>
        <dbReference type="ARBA" id="ARBA00011079"/>
    </source>
</evidence>
<dbReference type="Gene3D" id="3.40.50.1820">
    <property type="entry name" value="alpha/beta hydrolase"/>
    <property type="match status" value="2"/>
</dbReference>
<dbReference type="Proteomes" id="UP001159042">
    <property type="component" value="Unassembled WGS sequence"/>
</dbReference>
<evidence type="ECO:0000256" key="5">
    <source>
        <dbReference type="ARBA" id="ARBA00022670"/>
    </source>
</evidence>
<evidence type="ECO:0000256" key="1">
    <source>
        <dbReference type="ARBA" id="ARBA00004371"/>
    </source>
</evidence>
<comment type="subunit">
    <text evidence="3">Homodimer.</text>
</comment>
<evidence type="ECO:0000256" key="7">
    <source>
        <dbReference type="ARBA" id="ARBA00022801"/>
    </source>
</evidence>
<dbReference type="EMBL" id="JANEYG010000003">
    <property type="protein sequence ID" value="KAJ8924291.1"/>
    <property type="molecule type" value="Genomic_DNA"/>
</dbReference>
<sequence>MLLLIFFLLPIVLAQNYTFETKYVEVPVDHFNFKTNTTFSLKYLVNDTFFKPNGTIFIYTGGELEVEVFAQNSGFLYEIAPQFDALIVFAEHRYYGESLPFGNESFASLKNLGYLNSRQALADYVYLINELQQNYTSDNAKKLPAVAFGGSYSGMLAAWLKMKYPNSVIGSLASSAPIWLFKDQTPCDTMYKIVTQDFETLGSEKCRSTIEKSWKVIRNYTSTDQGKSEIADLWNLCAPVNATNDIVDWLYGVYIILAEMNYPYPTNYVRPLPGNPIEEYCKVLDTLDSDKDLDLLKVLGDALQIYTNYTGTNKCNEISTALGEANDITWSFQECTELLTTSCSRDEDMFENYEYNFTAFSERCFETHGIRPRSLDLPILEYGDKDLSAANNIIFSNGLVDPCSGYGVLTNASDWLNTVAIVMEDAPHHMDLRASNENDPSSVKQARGMEIQYIQKWVDTESITNRVNMWLLILLSIPLVFAQNDTNATAYTFDTKYLEVPLDHFTFIEDTTYLSLKYLVNDTFFGPNGTILFYTGGETAIELYAQNSGFIFEIAPQLNALIVFAEHRYYGESLPFGNESFSSPENLGYLMTVRKKIPAVAFGGSYSGMLAAWLKMKYPNSVIGALASSAPIWSFKNQAPCNTVYKIVTEDFETLGSQKCRSTIEKSWGIIRNYTSTDAGKSDIANLWNFCDPAETSEITEWLSGIYIVLAEMNYPYPTNFITPLPANPIQKFCAALDTLKSDEDLDLLKALGSALQIYTNYTGTTKCNQAGLVLDQINSETAWAFQECTELIFPECSRDEDMFENHEFDFEAFSDICFERFGVRPRSEEVPLLKYGDKDLSTANNVIFTNGLLDPCSGNGVLTNTNVSLGLNTVVIVMSRAAHHMDIRASNENDPDWVKQTRVIEIHHIQEWVNNYYNDDQ</sequence>
<keyword evidence="6" id="KW-0732">Signal</keyword>
<evidence type="ECO:0000256" key="6">
    <source>
        <dbReference type="ARBA" id="ARBA00022729"/>
    </source>
</evidence>
<keyword evidence="5" id="KW-0645">Protease</keyword>
<dbReference type="GO" id="GO:0008239">
    <property type="term" value="F:dipeptidyl-peptidase activity"/>
    <property type="evidence" value="ECO:0007669"/>
    <property type="project" value="TreeGrafter"/>
</dbReference>
<keyword evidence="11" id="KW-0458">Lysosome</keyword>
<dbReference type="GO" id="GO:0005764">
    <property type="term" value="C:lysosome"/>
    <property type="evidence" value="ECO:0007669"/>
    <property type="project" value="UniProtKB-SubCell"/>
</dbReference>
<dbReference type="FunFam" id="1.20.120.980:FF:000002">
    <property type="entry name" value="lysosomal Pro-X carboxypeptidase"/>
    <property type="match status" value="2"/>
</dbReference>
<dbReference type="Gene3D" id="1.20.120.980">
    <property type="entry name" value="Serine carboxypeptidase S28, SKS domain"/>
    <property type="match status" value="2"/>
</dbReference>
<keyword evidence="10" id="KW-0325">Glycoprotein</keyword>
<dbReference type="SUPFAM" id="SSF53474">
    <property type="entry name" value="alpha/beta-Hydrolases"/>
    <property type="match status" value="2"/>
</dbReference>
<evidence type="ECO:0000256" key="3">
    <source>
        <dbReference type="ARBA" id="ARBA00011738"/>
    </source>
</evidence>
<evidence type="ECO:0000256" key="8">
    <source>
        <dbReference type="ARBA" id="ARBA00023145"/>
    </source>
</evidence>
<dbReference type="PANTHER" id="PTHR11010:SF38">
    <property type="entry name" value="LYSOSOMAL PRO-X CARBOXYPEPTIDASE"/>
    <property type="match status" value="1"/>
</dbReference>
<dbReference type="PANTHER" id="PTHR11010">
    <property type="entry name" value="PROTEASE S28 PRO-X CARBOXYPEPTIDASE-RELATED"/>
    <property type="match status" value="1"/>
</dbReference>
<evidence type="ECO:0000256" key="4">
    <source>
        <dbReference type="ARBA" id="ARBA00022645"/>
    </source>
</evidence>
<proteinExistence type="inferred from homology"/>
<evidence type="ECO:0000313" key="19">
    <source>
        <dbReference type="Proteomes" id="UP001159042"/>
    </source>
</evidence>
<evidence type="ECO:0000256" key="10">
    <source>
        <dbReference type="ARBA" id="ARBA00023180"/>
    </source>
</evidence>
<evidence type="ECO:0000256" key="16">
    <source>
        <dbReference type="ARBA" id="ARBA00076475"/>
    </source>
</evidence>
<evidence type="ECO:0000256" key="11">
    <source>
        <dbReference type="ARBA" id="ARBA00023228"/>
    </source>
</evidence>
<gene>
    <name evidence="18" type="ORF">NQ315_007084</name>
</gene>
<dbReference type="GO" id="GO:0006508">
    <property type="term" value="P:proteolysis"/>
    <property type="evidence" value="ECO:0007669"/>
    <property type="project" value="UniProtKB-KW"/>
</dbReference>
<evidence type="ECO:0000256" key="12">
    <source>
        <dbReference type="ARBA" id="ARBA00052013"/>
    </source>
</evidence>
<evidence type="ECO:0000256" key="14">
    <source>
        <dbReference type="ARBA" id="ARBA00066456"/>
    </source>
</evidence>
<reference evidence="18 19" key="1">
    <citation type="journal article" date="2023" name="Insect Mol. Biol.">
        <title>Genome sequencing provides insights into the evolution of gene families encoding plant cell wall-degrading enzymes in longhorned beetles.</title>
        <authorList>
            <person name="Shin N.R."/>
            <person name="Okamura Y."/>
            <person name="Kirsch R."/>
            <person name="Pauchet Y."/>
        </authorList>
    </citation>
    <scope>NUCLEOTIDE SEQUENCE [LARGE SCALE GENOMIC DNA]</scope>
    <source>
        <strain evidence="18">EAD_L_NR</strain>
    </source>
</reference>
<evidence type="ECO:0000256" key="13">
    <source>
        <dbReference type="ARBA" id="ARBA00059701"/>
    </source>
</evidence>
<evidence type="ECO:0000256" key="15">
    <source>
        <dbReference type="ARBA" id="ARBA00073691"/>
    </source>
</evidence>
<dbReference type="EC" id="3.4.16.2" evidence="14"/>
<dbReference type="InterPro" id="IPR029058">
    <property type="entry name" value="AB_hydrolase_fold"/>
</dbReference>
<comment type="function">
    <text evidence="13">Cleaves C-terminal amino acids linked to proline in peptides such as angiotensin II, III and des-Arg9-bradykinin. This cleavage occurs at acidic pH, but enzymatic activity is retained with some substrates at neutral pH.</text>
</comment>
<organism evidence="18 19">
    <name type="scientific">Exocentrus adspersus</name>
    <dbReference type="NCBI Taxonomy" id="1586481"/>
    <lineage>
        <taxon>Eukaryota</taxon>
        <taxon>Metazoa</taxon>
        <taxon>Ecdysozoa</taxon>
        <taxon>Arthropoda</taxon>
        <taxon>Hexapoda</taxon>
        <taxon>Insecta</taxon>
        <taxon>Pterygota</taxon>
        <taxon>Neoptera</taxon>
        <taxon>Endopterygota</taxon>
        <taxon>Coleoptera</taxon>
        <taxon>Polyphaga</taxon>
        <taxon>Cucujiformia</taxon>
        <taxon>Chrysomeloidea</taxon>
        <taxon>Cerambycidae</taxon>
        <taxon>Lamiinae</taxon>
        <taxon>Acanthocinini</taxon>
        <taxon>Exocentrus</taxon>
    </lineage>
</organism>
<protein>
    <recommendedName>
        <fullName evidence="15">Lysosomal Pro-X carboxypeptidase</fullName>
        <ecNumber evidence="14">3.4.16.2</ecNumber>
    </recommendedName>
    <alternativeName>
        <fullName evidence="17">Proline carboxypeptidase</fullName>
    </alternativeName>
    <alternativeName>
        <fullName evidence="16">Prolylcarboxypeptidase</fullName>
    </alternativeName>
</protein>
<keyword evidence="8" id="KW-0865">Zymogen</keyword>
<comment type="similarity">
    <text evidence="2">Belongs to the peptidase S28 family.</text>
</comment>
<evidence type="ECO:0000256" key="17">
    <source>
        <dbReference type="ARBA" id="ARBA00076608"/>
    </source>
</evidence>
<keyword evidence="9" id="KW-1015">Disulfide bond</keyword>
<keyword evidence="19" id="KW-1185">Reference proteome</keyword>